<sequence length="230" mass="26691">MESEVFFSDHMLGYISLYPPWTPQMIKAYHSPSILDDTFCADKLKITSALAIDGELHTQLIRIVVRATEDSISYGELISYIIEFSPQNEELTIIGDEIEGIDCAINNLPSKPIHRMICLKQYIESLMRTKNFRPFKTLINHFYMTSQGKYPLNTFLKEVHENEIKYHKEDNLICYDDIKAKLHRWKSVEKGAHRRKGTTSQSVEMFNAKMKNTKSDCLSMLNQAVKWSTK</sequence>
<accession>A0A1J4KEY9</accession>
<evidence type="ECO:0008006" key="3">
    <source>
        <dbReference type="Google" id="ProtNLM"/>
    </source>
</evidence>
<keyword evidence="2" id="KW-1185">Reference proteome</keyword>
<gene>
    <name evidence="1" type="ORF">TRFO_04606</name>
</gene>
<reference evidence="1" key="1">
    <citation type="submission" date="2016-10" db="EMBL/GenBank/DDBJ databases">
        <authorList>
            <person name="Benchimol M."/>
            <person name="Almeida L.G."/>
            <person name="Vasconcelos A.T."/>
            <person name="Perreira-Neves A."/>
            <person name="Rosa I.A."/>
            <person name="Tasca T."/>
            <person name="Bogo M.R."/>
            <person name="de Souza W."/>
        </authorList>
    </citation>
    <scope>NUCLEOTIDE SEQUENCE [LARGE SCALE GENOMIC DNA]</scope>
    <source>
        <strain evidence="1">K</strain>
    </source>
</reference>
<proteinExistence type="predicted"/>
<evidence type="ECO:0000313" key="2">
    <source>
        <dbReference type="Proteomes" id="UP000179807"/>
    </source>
</evidence>
<dbReference type="Proteomes" id="UP000179807">
    <property type="component" value="Unassembled WGS sequence"/>
</dbReference>
<dbReference type="EMBL" id="MLAK01000638">
    <property type="protein sequence ID" value="OHT09504.1"/>
    <property type="molecule type" value="Genomic_DNA"/>
</dbReference>
<protein>
    <recommendedName>
        <fullName evidence="3">MULE transposase domain-containing protein</fullName>
    </recommendedName>
</protein>
<dbReference type="RefSeq" id="XP_068362640.1">
    <property type="nucleotide sequence ID" value="XM_068492000.1"/>
</dbReference>
<dbReference type="AlphaFoldDB" id="A0A1J4KEY9"/>
<comment type="caution">
    <text evidence="1">The sequence shown here is derived from an EMBL/GenBank/DDBJ whole genome shotgun (WGS) entry which is preliminary data.</text>
</comment>
<dbReference type="VEuPathDB" id="TrichDB:TRFO_04606"/>
<name>A0A1J4KEY9_9EUKA</name>
<dbReference type="GeneID" id="94826704"/>
<evidence type="ECO:0000313" key="1">
    <source>
        <dbReference type="EMBL" id="OHT09504.1"/>
    </source>
</evidence>
<organism evidence="1 2">
    <name type="scientific">Tritrichomonas foetus</name>
    <dbReference type="NCBI Taxonomy" id="1144522"/>
    <lineage>
        <taxon>Eukaryota</taxon>
        <taxon>Metamonada</taxon>
        <taxon>Parabasalia</taxon>
        <taxon>Tritrichomonadida</taxon>
        <taxon>Tritrichomonadidae</taxon>
        <taxon>Tritrichomonas</taxon>
    </lineage>
</organism>